<feature type="non-terminal residue" evidence="1">
    <location>
        <position position="87"/>
    </location>
</feature>
<comment type="caution">
    <text evidence="1">The sequence shown here is derived from an EMBL/GenBank/DDBJ whole genome shotgun (WGS) entry which is preliminary data.</text>
</comment>
<evidence type="ECO:0000313" key="2">
    <source>
        <dbReference type="Proteomes" id="UP001165082"/>
    </source>
</evidence>
<sequence>MAYRNLRETAGYGGRVYVLADDRERIVKGLWGGGEGEEVEVLEVNDTDKGRGKGIKSKVVTYLPGECGNVLYLDTDVFFVKDTLRPR</sequence>
<dbReference type="OrthoDB" id="10377740at2759"/>
<gene>
    <name evidence="1" type="ORF">TrRE_jg7734</name>
</gene>
<accession>A0A9W7ABG9</accession>
<name>A0A9W7ABG9_9STRA</name>
<dbReference type="AlphaFoldDB" id="A0A9W7ABG9"/>
<keyword evidence="2" id="KW-1185">Reference proteome</keyword>
<reference evidence="1" key="1">
    <citation type="submission" date="2022-07" db="EMBL/GenBank/DDBJ databases">
        <title>Genome analysis of Parmales, a sister group of diatoms, reveals the evolutionary specialization of diatoms from phago-mixotrophs to photoautotrophs.</title>
        <authorList>
            <person name="Ban H."/>
            <person name="Sato S."/>
            <person name="Yoshikawa S."/>
            <person name="Kazumasa Y."/>
            <person name="Nakamura Y."/>
            <person name="Ichinomiya M."/>
            <person name="Saitoh K."/>
            <person name="Sato N."/>
            <person name="Blanc-Mathieu R."/>
            <person name="Endo H."/>
            <person name="Kuwata A."/>
            <person name="Ogata H."/>
        </authorList>
    </citation>
    <scope>NUCLEOTIDE SEQUENCE</scope>
</reference>
<dbReference type="Proteomes" id="UP001165082">
    <property type="component" value="Unassembled WGS sequence"/>
</dbReference>
<organism evidence="1 2">
    <name type="scientific">Triparma retinervis</name>
    <dbReference type="NCBI Taxonomy" id="2557542"/>
    <lineage>
        <taxon>Eukaryota</taxon>
        <taxon>Sar</taxon>
        <taxon>Stramenopiles</taxon>
        <taxon>Ochrophyta</taxon>
        <taxon>Bolidophyceae</taxon>
        <taxon>Parmales</taxon>
        <taxon>Triparmaceae</taxon>
        <taxon>Triparma</taxon>
    </lineage>
</organism>
<evidence type="ECO:0000313" key="1">
    <source>
        <dbReference type="EMBL" id="GMH66143.1"/>
    </source>
</evidence>
<protein>
    <submittedName>
        <fullName evidence="1">Uncharacterized protein</fullName>
    </submittedName>
</protein>
<proteinExistence type="predicted"/>
<dbReference type="EMBL" id="BRXZ01005438">
    <property type="protein sequence ID" value="GMH66143.1"/>
    <property type="molecule type" value="Genomic_DNA"/>
</dbReference>